<sequence>MQVCLKSKKLNQLNNIMEPYKKSNSGFELIKAQVLGMILHYSFYRGLESLESYIFSNFVNSLTHSIRFKEVLYNTAIFCSLEVDEYGKALHFSDLKKIAINKAIEKESAVKSHMDFKHDFYYPFIAYHHINRNEMSLQFWI</sequence>
<proteinExistence type="predicted"/>
<evidence type="ECO:0000313" key="1">
    <source>
        <dbReference type="EMBL" id="EGC30606.1"/>
    </source>
</evidence>
<dbReference type="InParanoid" id="F0ZZM9"/>
<name>F0ZZM9_DICPU</name>
<dbReference type="KEGG" id="dpp:DICPUDRAFT_92947"/>
<reference evidence="2" key="1">
    <citation type="journal article" date="2011" name="Genome Biol.">
        <title>Comparative genomics of the social amoebae Dictyostelium discoideum and Dictyostelium purpureum.</title>
        <authorList>
            <consortium name="US DOE Joint Genome Institute (JGI-PGF)"/>
            <person name="Sucgang R."/>
            <person name="Kuo A."/>
            <person name="Tian X."/>
            <person name="Salerno W."/>
            <person name="Parikh A."/>
            <person name="Feasley C.L."/>
            <person name="Dalin E."/>
            <person name="Tu H."/>
            <person name="Huang E."/>
            <person name="Barry K."/>
            <person name="Lindquist E."/>
            <person name="Shapiro H."/>
            <person name="Bruce D."/>
            <person name="Schmutz J."/>
            <person name="Salamov A."/>
            <person name="Fey P."/>
            <person name="Gaudet P."/>
            <person name="Anjard C."/>
            <person name="Babu M.M."/>
            <person name="Basu S."/>
            <person name="Bushmanova Y."/>
            <person name="van der Wel H."/>
            <person name="Katoh-Kurasawa M."/>
            <person name="Dinh C."/>
            <person name="Coutinho P.M."/>
            <person name="Saito T."/>
            <person name="Elias M."/>
            <person name="Schaap P."/>
            <person name="Kay R.R."/>
            <person name="Henrissat B."/>
            <person name="Eichinger L."/>
            <person name="Rivero F."/>
            <person name="Putnam N.H."/>
            <person name="West C.M."/>
            <person name="Loomis W.F."/>
            <person name="Chisholm R.L."/>
            <person name="Shaulsky G."/>
            <person name="Strassmann J.E."/>
            <person name="Queller D.C."/>
            <person name="Kuspa A."/>
            <person name="Grigoriev I.V."/>
        </authorList>
    </citation>
    <scope>NUCLEOTIDE SEQUENCE [LARGE SCALE GENOMIC DNA]</scope>
    <source>
        <strain evidence="2">QSDP1</strain>
    </source>
</reference>
<evidence type="ECO:0000313" key="2">
    <source>
        <dbReference type="Proteomes" id="UP000001064"/>
    </source>
</evidence>
<accession>F0ZZM9</accession>
<dbReference type="GeneID" id="10509050"/>
<feature type="non-terminal residue" evidence="1">
    <location>
        <position position="141"/>
    </location>
</feature>
<keyword evidence="2" id="KW-1185">Reference proteome</keyword>
<dbReference type="AlphaFoldDB" id="F0ZZM9"/>
<dbReference type="EMBL" id="GL871315">
    <property type="protein sequence ID" value="EGC30606.1"/>
    <property type="molecule type" value="Genomic_DNA"/>
</dbReference>
<dbReference type="RefSeq" id="XP_003292870.1">
    <property type="nucleotide sequence ID" value="XM_003292822.1"/>
</dbReference>
<protein>
    <submittedName>
        <fullName evidence="1">Uncharacterized protein</fullName>
    </submittedName>
</protein>
<gene>
    <name evidence="1" type="ORF">DICPUDRAFT_92947</name>
</gene>
<dbReference type="VEuPathDB" id="AmoebaDB:DICPUDRAFT_92947"/>
<dbReference type="Proteomes" id="UP000001064">
    <property type="component" value="Unassembled WGS sequence"/>
</dbReference>
<organism evidence="1 2">
    <name type="scientific">Dictyostelium purpureum</name>
    <name type="common">Slime mold</name>
    <dbReference type="NCBI Taxonomy" id="5786"/>
    <lineage>
        <taxon>Eukaryota</taxon>
        <taxon>Amoebozoa</taxon>
        <taxon>Evosea</taxon>
        <taxon>Eumycetozoa</taxon>
        <taxon>Dictyostelia</taxon>
        <taxon>Dictyosteliales</taxon>
        <taxon>Dictyosteliaceae</taxon>
        <taxon>Dictyostelium</taxon>
    </lineage>
</organism>